<protein>
    <submittedName>
        <fullName evidence="3">Inactive shikimate kinase like 2, chloroplastic</fullName>
    </submittedName>
</protein>
<dbReference type="FunFam" id="2.60.40.790:FF:000050">
    <property type="entry name" value="Probable inactive shikimate kinase like 2, chloroplastic"/>
    <property type="match status" value="1"/>
</dbReference>
<keyword evidence="4" id="KW-1185">Reference proteome</keyword>
<comment type="similarity">
    <text evidence="1">Belongs to the shikimate kinase family.</text>
</comment>
<dbReference type="SUPFAM" id="SSF49764">
    <property type="entry name" value="HSP20-like chaperones"/>
    <property type="match status" value="1"/>
</dbReference>
<evidence type="ECO:0000313" key="4">
    <source>
        <dbReference type="Proteomes" id="UP000275267"/>
    </source>
</evidence>
<evidence type="ECO:0000313" key="3">
    <source>
        <dbReference type="EMBL" id="RLN41181.1"/>
    </source>
</evidence>
<comment type="caution">
    <text evidence="3">The sequence shown here is derived from an EMBL/GenBank/DDBJ whole genome shotgun (WGS) entry which is preliminary data.</text>
</comment>
<evidence type="ECO:0000256" key="1">
    <source>
        <dbReference type="ARBA" id="ARBA00006997"/>
    </source>
</evidence>
<dbReference type="InterPro" id="IPR008978">
    <property type="entry name" value="HSP20-like_chaperone"/>
</dbReference>
<dbReference type="CDD" id="cd06463">
    <property type="entry name" value="p23_like"/>
    <property type="match status" value="1"/>
</dbReference>
<accession>A0A3L6TNW5</accession>
<dbReference type="InterPro" id="IPR031322">
    <property type="entry name" value="Shikimate/glucono_kinase"/>
</dbReference>
<dbReference type="PANTHER" id="PTHR21087:SF23">
    <property type="entry name" value="INACTIVE SHIKIMATE KINASE LIKE 2, CHLOROPLASTIC-RELATED"/>
    <property type="match status" value="1"/>
</dbReference>
<gene>
    <name evidence="3" type="ORF">C2845_PM01G47540</name>
</gene>
<dbReference type="STRING" id="4540.A0A3L6TNW5"/>
<sequence>MSGQHRAQPNNKQGRCGYLEAHLPLPAVIFLGRLEAEAASTDSAPAMIEATAAAAAAIAACSSIPLPFTTKASPLQRSRVPRPRRLRLPASPFRQPRSAFAACPPASRLRPRASVSASAATSKDYEASRYAPLTVNQLVLPVQFTDGNGEVELRLDIQKLGIESSKDVFVDVDDTSLLIRAKSDGTLRTLMNVQTLFDRIKSSETIWFIDEDQLVVNLKKVEQELKWPDIDESWESLTAGITQLLTGISVHIVGDSTDINEAVAKEIAEGIGYLPVCTSELLESATEKSIDTWVASEGEDPVADAESVVLESLSSHVRTVVATLGGKQGAASRFDRWQYLHSGFTVWLSVSDASDEATAREEARRSVSSGSVAYAKADVVVKLGGWDPEYTRAVAQGCLVALKQLTLADKKLAGKKSLYIRLGCRGDWPNIEPPGWDPDSDAPPTNV</sequence>
<dbReference type="GO" id="GO:0005829">
    <property type="term" value="C:cytosol"/>
    <property type="evidence" value="ECO:0007669"/>
    <property type="project" value="TreeGrafter"/>
</dbReference>
<keyword evidence="3" id="KW-0418">Kinase</keyword>
<organism evidence="3 4">
    <name type="scientific">Panicum miliaceum</name>
    <name type="common">Proso millet</name>
    <name type="synonym">Broomcorn millet</name>
    <dbReference type="NCBI Taxonomy" id="4540"/>
    <lineage>
        <taxon>Eukaryota</taxon>
        <taxon>Viridiplantae</taxon>
        <taxon>Streptophyta</taxon>
        <taxon>Embryophyta</taxon>
        <taxon>Tracheophyta</taxon>
        <taxon>Spermatophyta</taxon>
        <taxon>Magnoliopsida</taxon>
        <taxon>Liliopsida</taxon>
        <taxon>Poales</taxon>
        <taxon>Poaceae</taxon>
        <taxon>PACMAD clade</taxon>
        <taxon>Panicoideae</taxon>
        <taxon>Panicodae</taxon>
        <taxon>Paniceae</taxon>
        <taxon>Panicinae</taxon>
        <taxon>Panicum</taxon>
        <taxon>Panicum sect. Panicum</taxon>
    </lineage>
</organism>
<dbReference type="PANTHER" id="PTHR21087">
    <property type="entry name" value="SHIKIMATE KINASE"/>
    <property type="match status" value="1"/>
</dbReference>
<dbReference type="InterPro" id="IPR027417">
    <property type="entry name" value="P-loop_NTPase"/>
</dbReference>
<dbReference type="OrthoDB" id="515366at2759"/>
<dbReference type="PROSITE" id="PS51203">
    <property type="entry name" value="CS"/>
    <property type="match status" value="1"/>
</dbReference>
<reference evidence="4" key="1">
    <citation type="journal article" date="2019" name="Nat. Commun.">
        <title>The genome of broomcorn millet.</title>
        <authorList>
            <person name="Zou C."/>
            <person name="Miki D."/>
            <person name="Li D."/>
            <person name="Tang Q."/>
            <person name="Xiao L."/>
            <person name="Rajput S."/>
            <person name="Deng P."/>
            <person name="Jia W."/>
            <person name="Huang R."/>
            <person name="Zhang M."/>
            <person name="Sun Y."/>
            <person name="Hu J."/>
            <person name="Fu X."/>
            <person name="Schnable P.S."/>
            <person name="Li F."/>
            <person name="Zhang H."/>
            <person name="Feng B."/>
            <person name="Zhu X."/>
            <person name="Liu R."/>
            <person name="Schnable J.C."/>
            <person name="Zhu J.-K."/>
            <person name="Zhang H."/>
        </authorList>
    </citation>
    <scope>NUCLEOTIDE SEQUENCE [LARGE SCALE GENOMIC DNA]</scope>
</reference>
<feature type="domain" description="CS" evidence="2">
    <location>
        <begin position="137"/>
        <end position="231"/>
    </location>
</feature>
<evidence type="ECO:0000259" key="2">
    <source>
        <dbReference type="PROSITE" id="PS51203"/>
    </source>
</evidence>
<dbReference type="EMBL" id="PQIB02000001">
    <property type="protein sequence ID" value="RLN41181.1"/>
    <property type="molecule type" value="Genomic_DNA"/>
</dbReference>
<dbReference type="Gene3D" id="3.40.50.300">
    <property type="entry name" value="P-loop containing nucleotide triphosphate hydrolases"/>
    <property type="match status" value="1"/>
</dbReference>
<dbReference type="Gene3D" id="2.60.40.790">
    <property type="match status" value="1"/>
</dbReference>
<dbReference type="FunFam" id="3.40.50.300:FF:001340">
    <property type="entry name" value="Probable inactive shikimate kinase like 2, chloroplastic"/>
    <property type="match status" value="1"/>
</dbReference>
<dbReference type="GO" id="GO:0016301">
    <property type="term" value="F:kinase activity"/>
    <property type="evidence" value="ECO:0007669"/>
    <property type="project" value="UniProtKB-KW"/>
</dbReference>
<dbReference type="AlphaFoldDB" id="A0A3L6TNW5"/>
<proteinExistence type="inferred from homology"/>
<dbReference type="InterPro" id="IPR007052">
    <property type="entry name" value="CS_dom"/>
</dbReference>
<name>A0A3L6TNW5_PANMI</name>
<keyword evidence="3" id="KW-0808">Transferase</keyword>
<dbReference type="Pfam" id="PF01202">
    <property type="entry name" value="SKI"/>
    <property type="match status" value="1"/>
</dbReference>
<dbReference type="Proteomes" id="UP000275267">
    <property type="component" value="Unassembled WGS sequence"/>
</dbReference>